<evidence type="ECO:0000259" key="2">
    <source>
        <dbReference type="PROSITE" id="PS50043"/>
    </source>
</evidence>
<dbReference type="PANTHER" id="PTHR43214">
    <property type="entry name" value="TWO-COMPONENT RESPONSE REGULATOR"/>
    <property type="match status" value="1"/>
</dbReference>
<dbReference type="Pfam" id="PF00196">
    <property type="entry name" value="GerE"/>
    <property type="match status" value="1"/>
</dbReference>
<proteinExistence type="predicted"/>
<dbReference type="GO" id="GO:0006355">
    <property type="term" value="P:regulation of DNA-templated transcription"/>
    <property type="evidence" value="ECO:0007669"/>
    <property type="project" value="InterPro"/>
</dbReference>
<evidence type="ECO:0000313" key="3">
    <source>
        <dbReference type="EMBL" id="HEG90943.1"/>
    </source>
</evidence>
<evidence type="ECO:0000256" key="1">
    <source>
        <dbReference type="ARBA" id="ARBA00023125"/>
    </source>
</evidence>
<comment type="caution">
    <text evidence="3">The sequence shown here is derived from an EMBL/GenBank/DDBJ whole genome shotgun (WGS) entry which is preliminary data.</text>
</comment>
<dbReference type="EMBL" id="DSIY01000142">
    <property type="protein sequence ID" value="HEG90943.1"/>
    <property type="molecule type" value="Genomic_DNA"/>
</dbReference>
<dbReference type="PANTHER" id="PTHR43214:SF43">
    <property type="entry name" value="TWO-COMPONENT RESPONSE REGULATOR"/>
    <property type="match status" value="1"/>
</dbReference>
<accession>A0A831TAQ6</accession>
<dbReference type="CDD" id="cd06170">
    <property type="entry name" value="LuxR_C_like"/>
    <property type="match status" value="1"/>
</dbReference>
<dbReference type="Gene3D" id="3.40.50.2300">
    <property type="match status" value="1"/>
</dbReference>
<dbReference type="SUPFAM" id="SSF46894">
    <property type="entry name" value="C-terminal effector domain of the bipartite response regulators"/>
    <property type="match status" value="1"/>
</dbReference>
<dbReference type="InterPro" id="IPR039420">
    <property type="entry name" value="WalR-like"/>
</dbReference>
<organism evidence="3">
    <name type="scientific">Thermorudis peleae</name>
    <dbReference type="NCBI Taxonomy" id="1382356"/>
    <lineage>
        <taxon>Bacteria</taxon>
        <taxon>Pseudomonadati</taxon>
        <taxon>Thermomicrobiota</taxon>
        <taxon>Thermomicrobia</taxon>
        <taxon>Thermomicrobia incertae sedis</taxon>
        <taxon>Thermorudis</taxon>
    </lineage>
</organism>
<dbReference type="SMART" id="SM00421">
    <property type="entry name" value="HTH_LUXR"/>
    <property type="match status" value="1"/>
</dbReference>
<dbReference type="AlphaFoldDB" id="A0A831TAQ6"/>
<dbReference type="SUPFAM" id="SSF52172">
    <property type="entry name" value="CheY-like"/>
    <property type="match status" value="1"/>
</dbReference>
<dbReference type="PROSITE" id="PS50043">
    <property type="entry name" value="HTH_LUXR_2"/>
    <property type="match status" value="1"/>
</dbReference>
<reference evidence="3" key="1">
    <citation type="journal article" date="2020" name="mSystems">
        <title>Genome- and Community-Level Interaction Insights into Carbon Utilization and Element Cycling Functions of Hydrothermarchaeota in Hydrothermal Sediment.</title>
        <authorList>
            <person name="Zhou Z."/>
            <person name="Liu Y."/>
            <person name="Xu W."/>
            <person name="Pan J."/>
            <person name="Luo Z.H."/>
            <person name="Li M."/>
        </authorList>
    </citation>
    <scope>NUCLEOTIDE SEQUENCE [LARGE SCALE GENOMIC DNA]</scope>
    <source>
        <strain evidence="3">SpSt-210</strain>
    </source>
</reference>
<protein>
    <submittedName>
        <fullName evidence="3">Response regulator transcription factor</fullName>
    </submittedName>
</protein>
<sequence length="238" mass="25532">MGRQGGPMELRSVLLIHSDEIGWGDLRALLRSIPGLAIAGEAGDREQALRLAASHRPEVIFIGETVEGTCAASLVAALRRGPCPDSTVIVLARRVDPDNLREWTSQQVSVSAYLLWSELSRGLLERCLTVALSGEIMVISQVVARAIVSLLQGEARLAEAARRLTPRERALLPWLARWELSYAQIGAQLGIDADTVKVHVRRIGEKLGTRGGRAAVVDAARALGLLPATGQGGEQGGW</sequence>
<feature type="domain" description="HTH luxR-type" evidence="2">
    <location>
        <begin position="157"/>
        <end position="223"/>
    </location>
</feature>
<dbReference type="InterPro" id="IPR016032">
    <property type="entry name" value="Sig_transdc_resp-reg_C-effctor"/>
</dbReference>
<dbReference type="InterPro" id="IPR000792">
    <property type="entry name" value="Tscrpt_reg_LuxR_C"/>
</dbReference>
<keyword evidence="1" id="KW-0238">DNA-binding</keyword>
<dbReference type="InterPro" id="IPR011006">
    <property type="entry name" value="CheY-like_superfamily"/>
</dbReference>
<gene>
    <name evidence="3" type="ORF">ENP34_05830</name>
</gene>
<name>A0A831TAQ6_9BACT</name>
<dbReference type="GO" id="GO:0003677">
    <property type="term" value="F:DNA binding"/>
    <property type="evidence" value="ECO:0007669"/>
    <property type="project" value="UniProtKB-KW"/>
</dbReference>